<organism evidence="1">
    <name type="scientific">Arion vulgaris</name>
    <dbReference type="NCBI Taxonomy" id="1028688"/>
    <lineage>
        <taxon>Eukaryota</taxon>
        <taxon>Metazoa</taxon>
        <taxon>Spiralia</taxon>
        <taxon>Lophotrochozoa</taxon>
        <taxon>Mollusca</taxon>
        <taxon>Gastropoda</taxon>
        <taxon>Heterobranchia</taxon>
        <taxon>Euthyneura</taxon>
        <taxon>Panpulmonata</taxon>
        <taxon>Eupulmonata</taxon>
        <taxon>Stylommatophora</taxon>
        <taxon>Helicina</taxon>
        <taxon>Arionoidea</taxon>
        <taxon>Arionidae</taxon>
        <taxon>Arion</taxon>
    </lineage>
</organism>
<dbReference type="EMBL" id="HACG01006378">
    <property type="protein sequence ID" value="CEK53243.1"/>
    <property type="molecule type" value="Transcribed_RNA"/>
</dbReference>
<protein>
    <submittedName>
        <fullName evidence="1">Uncharacterized protein</fullName>
    </submittedName>
</protein>
<dbReference type="AlphaFoldDB" id="A0A0B6YAV3"/>
<gene>
    <name evidence="1" type="primary">ORF19566</name>
</gene>
<proteinExistence type="predicted"/>
<evidence type="ECO:0000313" key="1">
    <source>
        <dbReference type="EMBL" id="CEK53243.1"/>
    </source>
</evidence>
<sequence>MIPRSTEKHLSYDKLCYILFIVYNLYDHLYVPDSVASSLDDELGCYISLLQCELLEK</sequence>
<name>A0A0B6YAV3_9EUPU</name>
<accession>A0A0B6YAV3</accession>
<reference evidence="1" key="1">
    <citation type="submission" date="2014-12" db="EMBL/GenBank/DDBJ databases">
        <title>Insight into the proteome of Arion vulgaris.</title>
        <authorList>
            <person name="Aradska J."/>
            <person name="Bulat T."/>
            <person name="Smidak R."/>
            <person name="Sarate P."/>
            <person name="Gangsoo J."/>
            <person name="Sialana F."/>
            <person name="Bilban M."/>
            <person name="Lubec G."/>
        </authorList>
    </citation>
    <scope>NUCLEOTIDE SEQUENCE</scope>
    <source>
        <tissue evidence="1">Skin</tissue>
    </source>
</reference>